<feature type="region of interest" description="Disordered" evidence="6">
    <location>
        <begin position="222"/>
        <end position="242"/>
    </location>
</feature>
<evidence type="ECO:0000256" key="3">
    <source>
        <dbReference type="ARBA" id="ARBA00022737"/>
    </source>
</evidence>
<evidence type="ECO:0000256" key="7">
    <source>
        <dbReference type="SAM" id="Phobius"/>
    </source>
</evidence>
<evidence type="ECO:0000256" key="8">
    <source>
        <dbReference type="SAM" id="SignalP"/>
    </source>
</evidence>
<dbReference type="EMBL" id="JADGJD010000074">
    <property type="protein sequence ID" value="KAJ3055530.1"/>
    <property type="molecule type" value="Genomic_DNA"/>
</dbReference>
<keyword evidence="4 7" id="KW-1133">Transmembrane helix</keyword>
<sequence>MRISGALLLLAGLSAVWSAPIDQRRAAEYRLDALKARAVVQDVATADDIPASSSSYSSAEDIATTSSSYSSAEDIATTSSSYSSAEDIATTSSPYSSAEDIATTSSPATLETEVYTTSYGVDTAVNVFTSESVVVIETSSARLEATVTSGYSEAIVTNTVLETSGSVTIPIVEQTTVGVWTSGEVTNTVVDTGYVSSTVPYTYGVTETATVTYIVESSASASSASASPAPSPAGPAPKPKLQINGAPSSMSYCDELSLSAVLTPADGTLLQNVKYTWSFSQDSQYKAVIKTPNQPTLRFASGDLQDVLKVGNPGDTVYLRFSLDIQADILDQASGAVWKDQNLRGLGVQGLDTYIKVGKTVIPTVVPGVGKFYEYVLGERITIQSSVTKPACLSALPTTKQTWTIYDTAKEGQIITPAGAVLTGATLVIPGLDSNENPSLPYSAQGYTVRLTTEVQYFPTDIYEFTITQTLPNLIARIQGGDRTVGINSNVTLDAHNSYDPAYPSGNVVFTWSCTAYNKNKVKEACAKAILDAIAVDDDEVTLTKGTLTGGYTYEFGVYVTSKLVPTKTRTSDIATVKVTVNADLTFGCIVETIVPENAKKAVGRITKVATNYNIGFRAACDTIANLTYSWTFANTVSGKEAPLLNSTNLATGTQSNQDFYFKPGTLMPGESYTATVTAVLASNTQLATTATTQINIMNGPIIAAGVVRVTPSTGVAYTDTFSAWADSFQAGEGGNTLTYSFVFIANGVAYPIGSNSSILPQKSTIPGTGTGYVQVTVIDNYNNVASKNSTDQITVNPITIPPGSSAAAVAVTLANNQFEAAKTQTGPAALTGVFAVANNLGALTFSQTTPGQPYDPAAKANTVNVQDTAIAAMREVLDANTGSVTPEIAGQLGKALGNLDFSIMPAAAVSKGASLVGDAASAYAGGTTPMPADVGGSLVGASANIFSGTSKSALSRRRLLARQNQQTVTFPVNNAPTEIDAATEALVLTALHRTGQALVIGGVCNGPPISIAPAGSSLFLAGAVVNLNNPQASAQITNVGTLGAKVTHPSGLSVANGANFPDNPGCGSVSIASNPGLKGAKASAGFTTDVISISYQPAVAAAVEGKRIDFVFSEPETAASTTNIPQIYWYKVDTWVNTGCTVTAQTVSNGRNLVTGYCELPQLSRRLRKRADPITNYDFAVKRVAQTTESPSPSPSPPPEEEKKGISGGGIAGIVIGCAAGAAIIGGGAFWFIKKR</sequence>
<evidence type="ECO:0000313" key="11">
    <source>
        <dbReference type="Proteomes" id="UP001212841"/>
    </source>
</evidence>
<comment type="caution">
    <text evidence="10">The sequence shown here is derived from an EMBL/GenBank/DDBJ whole genome shotgun (WGS) entry which is preliminary data.</text>
</comment>
<dbReference type="GO" id="GO:0005261">
    <property type="term" value="F:monoatomic cation channel activity"/>
    <property type="evidence" value="ECO:0007669"/>
    <property type="project" value="TreeGrafter"/>
</dbReference>
<feature type="signal peptide" evidence="8">
    <location>
        <begin position="1"/>
        <end position="18"/>
    </location>
</feature>
<dbReference type="InterPro" id="IPR002859">
    <property type="entry name" value="PKD/REJ-like"/>
</dbReference>
<keyword evidence="8" id="KW-0732">Signal</keyword>
<name>A0AAD5SKF4_9FUNG</name>
<keyword evidence="2 7" id="KW-0812">Transmembrane</keyword>
<protein>
    <recommendedName>
        <fullName evidence="9">PKD/REJ-like domain-containing protein</fullName>
    </recommendedName>
</protein>
<dbReference type="PANTHER" id="PTHR46730">
    <property type="entry name" value="POLYCYSTIN-1"/>
    <property type="match status" value="1"/>
</dbReference>
<proteinExistence type="predicted"/>
<dbReference type="GO" id="GO:0005886">
    <property type="term" value="C:plasma membrane"/>
    <property type="evidence" value="ECO:0007669"/>
    <property type="project" value="TreeGrafter"/>
</dbReference>
<dbReference type="PANTHER" id="PTHR46730:SF1">
    <property type="entry name" value="PLAT DOMAIN-CONTAINING PROTEIN"/>
    <property type="match status" value="1"/>
</dbReference>
<feature type="domain" description="PKD/REJ-like" evidence="9">
    <location>
        <begin position="391"/>
        <end position="827"/>
    </location>
</feature>
<dbReference type="Pfam" id="PF02010">
    <property type="entry name" value="REJ"/>
    <property type="match status" value="1"/>
</dbReference>
<evidence type="ECO:0000259" key="9">
    <source>
        <dbReference type="Pfam" id="PF02010"/>
    </source>
</evidence>
<accession>A0AAD5SKF4</accession>
<evidence type="ECO:0000256" key="2">
    <source>
        <dbReference type="ARBA" id="ARBA00022692"/>
    </source>
</evidence>
<feature type="chain" id="PRO_5041977971" description="PKD/REJ-like domain-containing protein" evidence="8">
    <location>
        <begin position="19"/>
        <end position="1237"/>
    </location>
</feature>
<gene>
    <name evidence="10" type="ORF">HK097_010217</name>
</gene>
<evidence type="ECO:0000256" key="5">
    <source>
        <dbReference type="ARBA" id="ARBA00023136"/>
    </source>
</evidence>
<feature type="compositionally biased region" description="Pro residues" evidence="6">
    <location>
        <begin position="229"/>
        <end position="238"/>
    </location>
</feature>
<dbReference type="GO" id="GO:0006816">
    <property type="term" value="P:calcium ion transport"/>
    <property type="evidence" value="ECO:0007669"/>
    <property type="project" value="TreeGrafter"/>
</dbReference>
<evidence type="ECO:0000313" key="10">
    <source>
        <dbReference type="EMBL" id="KAJ3055530.1"/>
    </source>
</evidence>
<feature type="transmembrane region" description="Helical" evidence="7">
    <location>
        <begin position="1212"/>
        <end position="1234"/>
    </location>
</feature>
<organism evidence="10 11">
    <name type="scientific">Rhizophlyctis rosea</name>
    <dbReference type="NCBI Taxonomy" id="64517"/>
    <lineage>
        <taxon>Eukaryota</taxon>
        <taxon>Fungi</taxon>
        <taxon>Fungi incertae sedis</taxon>
        <taxon>Chytridiomycota</taxon>
        <taxon>Chytridiomycota incertae sedis</taxon>
        <taxon>Chytridiomycetes</taxon>
        <taxon>Rhizophlyctidales</taxon>
        <taxon>Rhizophlyctidaceae</taxon>
        <taxon>Rhizophlyctis</taxon>
    </lineage>
</organism>
<keyword evidence="5 7" id="KW-0472">Membrane</keyword>
<keyword evidence="11" id="KW-1185">Reference proteome</keyword>
<feature type="region of interest" description="Disordered" evidence="6">
    <location>
        <begin position="1186"/>
        <end position="1207"/>
    </location>
</feature>
<keyword evidence="3" id="KW-0677">Repeat</keyword>
<reference evidence="10" key="1">
    <citation type="submission" date="2020-05" db="EMBL/GenBank/DDBJ databases">
        <title>Phylogenomic resolution of chytrid fungi.</title>
        <authorList>
            <person name="Stajich J.E."/>
            <person name="Amses K."/>
            <person name="Simmons R."/>
            <person name="Seto K."/>
            <person name="Myers J."/>
            <person name="Bonds A."/>
            <person name="Quandt C.A."/>
            <person name="Barry K."/>
            <person name="Liu P."/>
            <person name="Grigoriev I."/>
            <person name="Longcore J.E."/>
            <person name="James T.Y."/>
        </authorList>
    </citation>
    <scope>NUCLEOTIDE SEQUENCE</scope>
    <source>
        <strain evidence="10">JEL0318</strain>
    </source>
</reference>
<evidence type="ECO:0000256" key="6">
    <source>
        <dbReference type="SAM" id="MobiDB-lite"/>
    </source>
</evidence>
<dbReference type="Proteomes" id="UP001212841">
    <property type="component" value="Unassembled WGS sequence"/>
</dbReference>
<comment type="subcellular location">
    <subcellularLocation>
        <location evidence="1">Membrane</location>
    </subcellularLocation>
</comment>
<dbReference type="AlphaFoldDB" id="A0AAD5SKF4"/>
<evidence type="ECO:0000256" key="1">
    <source>
        <dbReference type="ARBA" id="ARBA00004370"/>
    </source>
</evidence>
<evidence type="ECO:0000256" key="4">
    <source>
        <dbReference type="ARBA" id="ARBA00022989"/>
    </source>
</evidence>